<dbReference type="NCBIfam" id="NF002003">
    <property type="entry name" value="PRK00802.1-3"/>
    <property type="match status" value="1"/>
</dbReference>
<organism evidence="6 7">
    <name type="scientific">Rhizobium rhizogenes NBRC 13257</name>
    <dbReference type="NCBI Taxonomy" id="1220581"/>
    <lineage>
        <taxon>Bacteria</taxon>
        <taxon>Pseudomonadati</taxon>
        <taxon>Pseudomonadota</taxon>
        <taxon>Alphaproteobacteria</taxon>
        <taxon>Hyphomicrobiales</taxon>
        <taxon>Rhizobiaceae</taxon>
        <taxon>Rhizobium/Agrobacterium group</taxon>
        <taxon>Rhizobium</taxon>
    </lineage>
</organism>
<protein>
    <recommendedName>
        <fullName evidence="5">Putative 3-methyladenine DNA glycosylase</fullName>
        <ecNumber evidence="5">3.2.2.-</ecNumber>
    </recommendedName>
</protein>
<dbReference type="GO" id="GO:0006284">
    <property type="term" value="P:base-excision repair"/>
    <property type="evidence" value="ECO:0007669"/>
    <property type="project" value="InterPro"/>
</dbReference>
<dbReference type="EC" id="3.2.2.-" evidence="5"/>
<dbReference type="Proteomes" id="UP000026941">
    <property type="component" value="Unassembled WGS sequence"/>
</dbReference>
<gene>
    <name evidence="6" type="ORF">RRH01S_01_08060</name>
</gene>
<dbReference type="CDD" id="cd00540">
    <property type="entry name" value="AAG"/>
    <property type="match status" value="1"/>
</dbReference>
<dbReference type="InterPro" id="IPR036995">
    <property type="entry name" value="MPG_sf"/>
</dbReference>
<dbReference type="Pfam" id="PF02245">
    <property type="entry name" value="Pur_DNA_glyco"/>
    <property type="match status" value="1"/>
</dbReference>
<evidence type="ECO:0000256" key="2">
    <source>
        <dbReference type="ARBA" id="ARBA00022763"/>
    </source>
</evidence>
<comment type="similarity">
    <text evidence="1 5">Belongs to the DNA glycosylase MPG family.</text>
</comment>
<evidence type="ECO:0000313" key="6">
    <source>
        <dbReference type="EMBL" id="GAJ91332.1"/>
    </source>
</evidence>
<evidence type="ECO:0000256" key="3">
    <source>
        <dbReference type="ARBA" id="ARBA00022801"/>
    </source>
</evidence>
<keyword evidence="3 5" id="KW-0378">Hydrolase</keyword>
<comment type="caution">
    <text evidence="6">The sequence shown here is derived from an EMBL/GenBank/DDBJ whole genome shotgun (WGS) entry which is preliminary data.</text>
</comment>
<dbReference type="EMBL" id="BAYX01000001">
    <property type="protein sequence ID" value="GAJ91332.1"/>
    <property type="molecule type" value="Genomic_DNA"/>
</dbReference>
<proteinExistence type="inferred from homology"/>
<dbReference type="PANTHER" id="PTHR10429">
    <property type="entry name" value="DNA-3-METHYLADENINE GLYCOSYLASE"/>
    <property type="match status" value="1"/>
</dbReference>
<name>A0AA87U2F7_RHIRH</name>
<dbReference type="NCBIfam" id="TIGR00567">
    <property type="entry name" value="3mg"/>
    <property type="match status" value="1"/>
</dbReference>
<evidence type="ECO:0000256" key="4">
    <source>
        <dbReference type="ARBA" id="ARBA00023204"/>
    </source>
</evidence>
<dbReference type="Gene3D" id="3.10.300.10">
    <property type="entry name" value="Methylpurine-DNA glycosylase (MPG)"/>
    <property type="match status" value="1"/>
</dbReference>
<evidence type="ECO:0000256" key="1">
    <source>
        <dbReference type="ARBA" id="ARBA00009232"/>
    </source>
</evidence>
<dbReference type="GO" id="GO:0003905">
    <property type="term" value="F:alkylbase DNA N-glycosylase activity"/>
    <property type="evidence" value="ECO:0007669"/>
    <property type="project" value="InterPro"/>
</dbReference>
<accession>A0AA87U2F7</accession>
<sequence>MTPSDRPLPLGQAPLAGPDLAAFFSRDAVVVASDLIGARFTVAGVGGRIVETEAYRPDDEASHAFRGPTARNAAMFGPAGHVYIYRSYGIHWCVNFVCTTGSAVLIRAMEPESGIGEMIQRRGTADIAALCSGPGKLTQAMGIDISLNGRALDAAPFEFSPAEPLSVVAGKRIGISRNVDPLWRFGAIGSRFVSRRFPQG</sequence>
<dbReference type="HAMAP" id="MF_00527">
    <property type="entry name" value="3MGH"/>
    <property type="match status" value="1"/>
</dbReference>
<dbReference type="GeneID" id="86848479"/>
<dbReference type="PANTHER" id="PTHR10429:SF0">
    <property type="entry name" value="DNA-3-METHYLADENINE GLYCOSYLASE"/>
    <property type="match status" value="1"/>
</dbReference>
<dbReference type="AlphaFoldDB" id="A0AA87U2F7"/>
<keyword evidence="2 5" id="KW-0227">DNA damage</keyword>
<dbReference type="InterPro" id="IPR011034">
    <property type="entry name" value="Formyl_transferase-like_C_sf"/>
</dbReference>
<keyword evidence="4 5" id="KW-0234">DNA repair</keyword>
<dbReference type="InterPro" id="IPR003180">
    <property type="entry name" value="MPG"/>
</dbReference>
<dbReference type="GO" id="GO:0003677">
    <property type="term" value="F:DNA binding"/>
    <property type="evidence" value="ECO:0007669"/>
    <property type="project" value="InterPro"/>
</dbReference>
<dbReference type="RefSeq" id="WP_012651481.1">
    <property type="nucleotide sequence ID" value="NZ_BAYX01000001.1"/>
</dbReference>
<evidence type="ECO:0000256" key="5">
    <source>
        <dbReference type="HAMAP-Rule" id="MF_00527"/>
    </source>
</evidence>
<dbReference type="SUPFAM" id="SSF50486">
    <property type="entry name" value="FMT C-terminal domain-like"/>
    <property type="match status" value="1"/>
</dbReference>
<evidence type="ECO:0000313" key="7">
    <source>
        <dbReference type="Proteomes" id="UP000026941"/>
    </source>
</evidence>
<reference evidence="6 7" key="1">
    <citation type="submission" date="2014-05" db="EMBL/GenBank/DDBJ databases">
        <title>Whole genome shotgun sequence of Rhizobium rhizogenes NBRC 13257.</title>
        <authorList>
            <person name="Katano-Makiyama Y."/>
            <person name="Hosoyama A."/>
            <person name="Hashimoto M."/>
            <person name="Hosoyama Y."/>
            <person name="Noguchi M."/>
            <person name="Tsuchikane K."/>
            <person name="Kimura A."/>
            <person name="Ohji S."/>
            <person name="Ichikawa N."/>
            <person name="Yamazoe A."/>
            <person name="Fujita N."/>
        </authorList>
    </citation>
    <scope>NUCLEOTIDE SEQUENCE [LARGE SCALE GENOMIC DNA]</scope>
    <source>
        <strain evidence="6 7">NBRC 13257</strain>
    </source>
</reference>